<keyword evidence="2" id="KW-1185">Reference proteome</keyword>
<keyword evidence="1" id="KW-0030">Aminoacyl-tRNA synthetase</keyword>
<evidence type="ECO:0000313" key="2">
    <source>
        <dbReference type="Proteomes" id="UP000814128"/>
    </source>
</evidence>
<name>A0ACB8QPQ1_9AGAM</name>
<proteinExistence type="predicted"/>
<sequence>APFPPRTHTCGVLSAVDAGKRVTLMGWAVTARAINKDRAFVLLKDAHGTTQLIIDSKKFPPLKGLVDVPPESVVHVTGTVTERPQSQIKPGPAGDIEIAVDRFIVLNPSDSMPFYPSVPFNVPNEDIRAQYRYLDLRRDELATNIRKRAKVARTIRQTLEDQGQFLEVETPMLLKSTPEGAREFLVPTRTIPPRAFALPQSPQQPKQLLICSGAIERYYQLARCFRDEDGRKDRQPEFTQVDLEMAFVSWGSSKEEKQRGWNIGGGEVRGVVEDLVREVWREVEGVELPERFKVMRYGDVMARYGSDKPDLRIELEIADATEWLRGDAVTKLRTIGNSLDVLVIPRGSLFAPAARSCTLDLGAERIFITEINATSWFSESRVVGDHQEATDLTEEKRIPPLQPGDVVFLAARHAVPEGGSTPLGRQRLLVAAEAEQTEVWKPTESLPCFLWVTEFPLFTRADEDKQALAKGRWSSSHHPFTAPMTEDIEALYAGNFSVVRGQHYDLVLNGVEIGGGSVRVHDARMQEFIMREALQLSEDEQGRFGHLLHALRCGAPPHGGIALGFDRLVALLCRTASIRDVIAFPKTSVGTDALFRSPAPAAIEMWAEYGLQPTREK</sequence>
<gene>
    <name evidence="1" type="ORF">K488DRAFT_47110</name>
</gene>
<evidence type="ECO:0000313" key="1">
    <source>
        <dbReference type="EMBL" id="KAI0033727.1"/>
    </source>
</evidence>
<keyword evidence="1" id="KW-0436">Ligase</keyword>
<reference evidence="1" key="2">
    <citation type="journal article" date="2022" name="New Phytol.">
        <title>Evolutionary transition to the ectomycorrhizal habit in the genomes of a hyperdiverse lineage of mushroom-forming fungi.</title>
        <authorList>
            <person name="Looney B."/>
            <person name="Miyauchi S."/>
            <person name="Morin E."/>
            <person name="Drula E."/>
            <person name="Courty P.E."/>
            <person name="Kohler A."/>
            <person name="Kuo A."/>
            <person name="LaButti K."/>
            <person name="Pangilinan J."/>
            <person name="Lipzen A."/>
            <person name="Riley R."/>
            <person name="Andreopoulos W."/>
            <person name="He G."/>
            <person name="Johnson J."/>
            <person name="Nolan M."/>
            <person name="Tritt A."/>
            <person name="Barry K.W."/>
            <person name="Grigoriev I.V."/>
            <person name="Nagy L.G."/>
            <person name="Hibbett D."/>
            <person name="Henrissat B."/>
            <person name="Matheny P.B."/>
            <person name="Labbe J."/>
            <person name="Martin F.M."/>
        </authorList>
    </citation>
    <scope>NUCLEOTIDE SEQUENCE</scope>
    <source>
        <strain evidence="1">EC-137</strain>
    </source>
</reference>
<protein>
    <submittedName>
        <fullName evidence="1">tRNA synthetases class II-domain-containing protein</fullName>
    </submittedName>
</protein>
<comment type="caution">
    <text evidence="1">The sequence shown here is derived from an EMBL/GenBank/DDBJ whole genome shotgun (WGS) entry which is preliminary data.</text>
</comment>
<accession>A0ACB8QPQ1</accession>
<dbReference type="Proteomes" id="UP000814128">
    <property type="component" value="Unassembled WGS sequence"/>
</dbReference>
<feature type="non-terminal residue" evidence="1">
    <location>
        <position position="1"/>
    </location>
</feature>
<organism evidence="1 2">
    <name type="scientific">Vararia minispora EC-137</name>
    <dbReference type="NCBI Taxonomy" id="1314806"/>
    <lineage>
        <taxon>Eukaryota</taxon>
        <taxon>Fungi</taxon>
        <taxon>Dikarya</taxon>
        <taxon>Basidiomycota</taxon>
        <taxon>Agaricomycotina</taxon>
        <taxon>Agaricomycetes</taxon>
        <taxon>Russulales</taxon>
        <taxon>Lachnocladiaceae</taxon>
        <taxon>Vararia</taxon>
    </lineage>
</organism>
<dbReference type="EMBL" id="MU273513">
    <property type="protein sequence ID" value="KAI0033727.1"/>
    <property type="molecule type" value="Genomic_DNA"/>
</dbReference>
<reference evidence="1" key="1">
    <citation type="submission" date="2021-02" db="EMBL/GenBank/DDBJ databases">
        <authorList>
            <consortium name="DOE Joint Genome Institute"/>
            <person name="Ahrendt S."/>
            <person name="Looney B.P."/>
            <person name="Miyauchi S."/>
            <person name="Morin E."/>
            <person name="Drula E."/>
            <person name="Courty P.E."/>
            <person name="Chicoki N."/>
            <person name="Fauchery L."/>
            <person name="Kohler A."/>
            <person name="Kuo A."/>
            <person name="Labutti K."/>
            <person name="Pangilinan J."/>
            <person name="Lipzen A."/>
            <person name="Riley R."/>
            <person name="Andreopoulos W."/>
            <person name="He G."/>
            <person name="Johnson J."/>
            <person name="Barry K.W."/>
            <person name="Grigoriev I.V."/>
            <person name="Nagy L."/>
            <person name="Hibbett D."/>
            <person name="Henrissat B."/>
            <person name="Matheny P.B."/>
            <person name="Labbe J."/>
            <person name="Martin F."/>
        </authorList>
    </citation>
    <scope>NUCLEOTIDE SEQUENCE</scope>
    <source>
        <strain evidence="1">EC-137</strain>
    </source>
</reference>